<organism evidence="10 11">
    <name type="scientific">Patulibacter brassicae</name>
    <dbReference type="NCBI Taxonomy" id="1705717"/>
    <lineage>
        <taxon>Bacteria</taxon>
        <taxon>Bacillati</taxon>
        <taxon>Actinomycetota</taxon>
        <taxon>Thermoleophilia</taxon>
        <taxon>Solirubrobacterales</taxon>
        <taxon>Patulibacteraceae</taxon>
        <taxon>Patulibacter</taxon>
    </lineage>
</organism>
<evidence type="ECO:0000313" key="10">
    <source>
        <dbReference type="EMBL" id="MDX8153504.1"/>
    </source>
</evidence>
<dbReference type="InterPro" id="IPR000045">
    <property type="entry name" value="Prepilin_IV_endopep_pep"/>
</dbReference>
<feature type="transmembrane region" description="Helical" evidence="7">
    <location>
        <begin position="84"/>
        <end position="111"/>
    </location>
</feature>
<dbReference type="RefSeq" id="WP_319955654.1">
    <property type="nucleotide sequence ID" value="NZ_JAXAVX010000015.1"/>
</dbReference>
<keyword evidence="4 7" id="KW-0812">Transmembrane</keyword>
<feature type="domain" description="Prepilin peptidase A24 N-terminal" evidence="9">
    <location>
        <begin position="12"/>
        <end position="91"/>
    </location>
</feature>
<name>A0ABU4VNR4_9ACTN</name>
<dbReference type="InterPro" id="IPR050882">
    <property type="entry name" value="Prepilin_peptidase/N-MTase"/>
</dbReference>
<dbReference type="Proteomes" id="UP001277761">
    <property type="component" value="Unassembled WGS sequence"/>
</dbReference>
<reference evidence="10 11" key="1">
    <citation type="submission" date="2023-11" db="EMBL/GenBank/DDBJ databases">
        <authorList>
            <person name="Xu M."/>
            <person name="Jiang T."/>
        </authorList>
    </citation>
    <scope>NUCLEOTIDE SEQUENCE [LARGE SCALE GENOMIC DNA]</scope>
    <source>
        <strain evidence="10 11">SD</strain>
    </source>
</reference>
<evidence type="ECO:0000256" key="3">
    <source>
        <dbReference type="ARBA" id="ARBA00022475"/>
    </source>
</evidence>
<comment type="similarity">
    <text evidence="2">Belongs to the peptidase A24 family.</text>
</comment>
<accession>A0ABU4VNR4</accession>
<evidence type="ECO:0000256" key="6">
    <source>
        <dbReference type="ARBA" id="ARBA00023136"/>
    </source>
</evidence>
<proteinExistence type="inferred from homology"/>
<feature type="transmembrane region" description="Helical" evidence="7">
    <location>
        <begin position="148"/>
        <end position="167"/>
    </location>
</feature>
<evidence type="ECO:0000256" key="1">
    <source>
        <dbReference type="ARBA" id="ARBA00004651"/>
    </source>
</evidence>
<dbReference type="EMBL" id="JAXAVX010000015">
    <property type="protein sequence ID" value="MDX8153504.1"/>
    <property type="molecule type" value="Genomic_DNA"/>
</dbReference>
<evidence type="ECO:0000259" key="9">
    <source>
        <dbReference type="Pfam" id="PF06750"/>
    </source>
</evidence>
<comment type="caution">
    <text evidence="10">The sequence shown here is derived from an EMBL/GenBank/DDBJ whole genome shotgun (WGS) entry which is preliminary data.</text>
</comment>
<evidence type="ECO:0000256" key="2">
    <source>
        <dbReference type="ARBA" id="ARBA00005801"/>
    </source>
</evidence>
<dbReference type="PANTHER" id="PTHR30487:SF0">
    <property type="entry name" value="PREPILIN LEADER PEPTIDASE_N-METHYLTRANSFERASE-RELATED"/>
    <property type="match status" value="1"/>
</dbReference>
<sequence>MLPMLIAFAAAFGLLIGSFLNVVAYRLPAGTSVAAGRSECPSCHHQIRAYDNVPVLSWLLLRGRCRDCAAPISRRYPLVEAVTAVLWALVAAIADSTAQAVLGIVMVTALVPITLIDLDHRRIPNAITLPTAIAAIAVGTALDPSGQVERLIAGAAAFAFLLVPAIVRPDGMGMGDVKLAGVLGLCLGAPVAVGILVALVVGSVAGAVIAARKGVAGARRTTIPFGPYLALGGVVALVAGQPLIDAYVKTF</sequence>
<dbReference type="InterPro" id="IPR010627">
    <property type="entry name" value="Prepilin_pept_A24_N"/>
</dbReference>
<feature type="domain" description="Prepilin type IV endopeptidase peptidase" evidence="8">
    <location>
        <begin position="104"/>
        <end position="210"/>
    </location>
</feature>
<dbReference type="Gene3D" id="1.20.120.1220">
    <property type="match status" value="1"/>
</dbReference>
<evidence type="ECO:0000313" key="11">
    <source>
        <dbReference type="Proteomes" id="UP001277761"/>
    </source>
</evidence>
<feature type="transmembrane region" description="Helical" evidence="7">
    <location>
        <begin position="179"/>
        <end position="208"/>
    </location>
</feature>
<keyword evidence="11" id="KW-1185">Reference proteome</keyword>
<dbReference type="Pfam" id="PF06750">
    <property type="entry name" value="A24_N_bact"/>
    <property type="match status" value="1"/>
</dbReference>
<evidence type="ECO:0000256" key="7">
    <source>
        <dbReference type="SAM" id="Phobius"/>
    </source>
</evidence>
<protein>
    <submittedName>
        <fullName evidence="10">Prepilin peptidase</fullName>
    </submittedName>
</protein>
<keyword evidence="3" id="KW-1003">Cell membrane</keyword>
<gene>
    <name evidence="10" type="ORF">SK069_18035</name>
</gene>
<feature type="transmembrane region" description="Helical" evidence="7">
    <location>
        <begin position="228"/>
        <end position="248"/>
    </location>
</feature>
<dbReference type="PANTHER" id="PTHR30487">
    <property type="entry name" value="TYPE 4 PREPILIN-LIKE PROTEINS LEADER PEPTIDE-PROCESSING ENZYME"/>
    <property type="match status" value="1"/>
</dbReference>
<evidence type="ECO:0000259" key="8">
    <source>
        <dbReference type="Pfam" id="PF01478"/>
    </source>
</evidence>
<keyword evidence="5 7" id="KW-1133">Transmembrane helix</keyword>
<dbReference type="Pfam" id="PF01478">
    <property type="entry name" value="Peptidase_A24"/>
    <property type="match status" value="1"/>
</dbReference>
<keyword evidence="6 7" id="KW-0472">Membrane</keyword>
<evidence type="ECO:0000256" key="4">
    <source>
        <dbReference type="ARBA" id="ARBA00022692"/>
    </source>
</evidence>
<evidence type="ECO:0000256" key="5">
    <source>
        <dbReference type="ARBA" id="ARBA00022989"/>
    </source>
</evidence>
<comment type="subcellular location">
    <subcellularLocation>
        <location evidence="1">Cell membrane</location>
        <topology evidence="1">Multi-pass membrane protein</topology>
    </subcellularLocation>
</comment>
<feature type="transmembrane region" description="Helical" evidence="7">
    <location>
        <begin position="123"/>
        <end position="142"/>
    </location>
</feature>